<dbReference type="Gene3D" id="2.40.30.170">
    <property type="match status" value="1"/>
</dbReference>
<dbReference type="PROSITE" id="PS51318">
    <property type="entry name" value="TAT"/>
    <property type="match status" value="1"/>
</dbReference>
<evidence type="ECO:0000313" key="4">
    <source>
        <dbReference type="EMBL" id="AHI01695.1"/>
    </source>
</evidence>
<dbReference type="SUPFAM" id="SSF111369">
    <property type="entry name" value="HlyD-like secretion proteins"/>
    <property type="match status" value="1"/>
</dbReference>
<dbReference type="Proteomes" id="UP000019225">
    <property type="component" value="Chromosome"/>
</dbReference>
<dbReference type="InterPro" id="IPR006311">
    <property type="entry name" value="TAT_signal"/>
</dbReference>
<feature type="region of interest" description="Disordered" evidence="1">
    <location>
        <begin position="377"/>
        <end position="439"/>
    </location>
</feature>
<protein>
    <submittedName>
        <fullName evidence="4">Uncharacterized protein</fullName>
    </submittedName>
</protein>
<dbReference type="PATRIC" id="fig|1449976.3.peg.8374"/>
<dbReference type="AlphaFoldDB" id="W5WU80"/>
<dbReference type="KEGG" id="kal:KALB_8338"/>
<feature type="domain" description="CzcB-like C-terminal circularly permuted SH3-like" evidence="3">
    <location>
        <begin position="323"/>
        <end position="375"/>
    </location>
</feature>
<dbReference type="PANTHER" id="PTHR30469">
    <property type="entry name" value="MULTIDRUG RESISTANCE PROTEIN MDTA"/>
    <property type="match status" value="1"/>
</dbReference>
<dbReference type="EMBL" id="CP007155">
    <property type="protein sequence ID" value="AHI01695.1"/>
    <property type="molecule type" value="Genomic_DNA"/>
</dbReference>
<dbReference type="STRING" id="1449976.KALB_8338"/>
<feature type="compositionally biased region" description="Gly residues" evidence="1">
    <location>
        <begin position="378"/>
        <end position="439"/>
    </location>
</feature>
<feature type="compositionally biased region" description="Gly residues" evidence="1">
    <location>
        <begin position="193"/>
        <end position="217"/>
    </location>
</feature>
<feature type="domain" description="Multidrug resistance protein MdtA-like barrel-sandwich hybrid" evidence="2">
    <location>
        <begin position="78"/>
        <end position="186"/>
    </location>
</feature>
<dbReference type="GO" id="GO:0015562">
    <property type="term" value="F:efflux transmembrane transporter activity"/>
    <property type="evidence" value="ECO:0007669"/>
    <property type="project" value="TreeGrafter"/>
</dbReference>
<dbReference type="OrthoDB" id="5141338at2"/>
<dbReference type="HOGENOM" id="CLU_018816_14_3_11"/>
<evidence type="ECO:0000259" key="3">
    <source>
        <dbReference type="Pfam" id="PF25975"/>
    </source>
</evidence>
<evidence type="ECO:0000313" key="5">
    <source>
        <dbReference type="Proteomes" id="UP000019225"/>
    </source>
</evidence>
<dbReference type="Gene3D" id="2.40.50.100">
    <property type="match status" value="2"/>
</dbReference>
<feature type="region of interest" description="Disordered" evidence="1">
    <location>
        <begin position="183"/>
        <end position="223"/>
    </location>
</feature>
<reference evidence="4 5" key="1">
    <citation type="journal article" date="2014" name="BMC Genomics">
        <title>Complete genome sequence of producer of the glycopeptide antibiotic Aculeximycin Kutzneria albida DSM 43870T, a representative of minor genus of Pseudonocardiaceae.</title>
        <authorList>
            <person name="Rebets Y."/>
            <person name="Tokovenko B."/>
            <person name="Lushchyk I."/>
            <person name="Ruckert C."/>
            <person name="Zaburannyi N."/>
            <person name="Bechthold A."/>
            <person name="Kalinowski J."/>
            <person name="Luzhetskyy A."/>
        </authorList>
    </citation>
    <scope>NUCLEOTIDE SEQUENCE [LARGE SCALE GENOMIC DNA]</scope>
    <source>
        <strain evidence="4">DSM 43870</strain>
    </source>
</reference>
<dbReference type="PANTHER" id="PTHR30469:SF33">
    <property type="entry name" value="SLR1207 PROTEIN"/>
    <property type="match status" value="1"/>
</dbReference>
<dbReference type="Pfam" id="PF25975">
    <property type="entry name" value="CzcB_C"/>
    <property type="match status" value="1"/>
</dbReference>
<proteinExistence type="predicted"/>
<dbReference type="InterPro" id="IPR058625">
    <property type="entry name" value="MdtA-like_BSH"/>
</dbReference>
<dbReference type="InterPro" id="IPR058649">
    <property type="entry name" value="CzcB_C"/>
</dbReference>
<organism evidence="4 5">
    <name type="scientific">Kutzneria albida DSM 43870</name>
    <dbReference type="NCBI Taxonomy" id="1449976"/>
    <lineage>
        <taxon>Bacteria</taxon>
        <taxon>Bacillati</taxon>
        <taxon>Actinomycetota</taxon>
        <taxon>Actinomycetes</taxon>
        <taxon>Pseudonocardiales</taxon>
        <taxon>Pseudonocardiaceae</taxon>
        <taxon>Kutzneria</taxon>
    </lineage>
</organism>
<dbReference type="eggNOG" id="COG0845">
    <property type="taxonomic scope" value="Bacteria"/>
</dbReference>
<gene>
    <name evidence="4" type="ORF">KALB_8338</name>
</gene>
<evidence type="ECO:0000259" key="2">
    <source>
        <dbReference type="Pfam" id="PF25917"/>
    </source>
</evidence>
<evidence type="ECO:0000256" key="1">
    <source>
        <dbReference type="SAM" id="MobiDB-lite"/>
    </source>
</evidence>
<keyword evidence="5" id="KW-1185">Reference proteome</keyword>
<name>W5WU80_9PSEU</name>
<dbReference type="Pfam" id="PF25917">
    <property type="entry name" value="BSH_RND"/>
    <property type="match status" value="1"/>
</dbReference>
<dbReference type="RefSeq" id="WP_042221363.1">
    <property type="nucleotide sequence ID" value="NZ_CP007155.1"/>
</dbReference>
<dbReference type="Gene3D" id="1.10.287.470">
    <property type="entry name" value="Helix hairpin bin"/>
    <property type="match status" value="1"/>
</dbReference>
<accession>W5WU80</accession>
<dbReference type="Gene3D" id="2.40.420.20">
    <property type="match status" value="1"/>
</dbReference>
<sequence length="439" mass="41572">MRDFVLSRIRLRFTRRRVIILAVAVVVIAGGATAWGVTRPAAAPATRFATASTTTLKQTVSSSGTIQPAQLENLNFGVSGQVTAVNVTAGQQVTQGQALATVNSAALAASVAEAQATVSADQSRLSSDQSSGASAAQVNADQAALTAAQNQLTSAQNALGQATLTSPITGTVASVSLTVGQQVSGSSGSANSGSGGGTGGSGSGGGGTGSGGAGSGGSSSTSSSSASSAQVVVISNGSYVVNASVDDTQVGLLKVGEQATITPNSSTTPVYGTVTSVALLASSSASVPSYPVTIAVTGSPTGLHPGASATVAITVKQISDALVVPSAAIHYSNGKSAVYQEVDGKQVEREVTTGMVQGGQTQILSGLSEGDQVVEPGVAGGTRGGTGGTGTGGGTRGGGTGGTGTGGGRTGGFGGGTGGTGGTGGGFGGGGVTRGGTGG</sequence>
<dbReference type="GO" id="GO:1990281">
    <property type="term" value="C:efflux pump complex"/>
    <property type="evidence" value="ECO:0007669"/>
    <property type="project" value="TreeGrafter"/>
</dbReference>